<keyword evidence="3" id="KW-1185">Reference proteome</keyword>
<keyword evidence="1" id="KW-1133">Transmembrane helix</keyword>
<reference evidence="2 3" key="1">
    <citation type="submission" date="2023-11" db="EMBL/GenBank/DDBJ databases">
        <title>Halocaridina rubra genome assembly.</title>
        <authorList>
            <person name="Smith C."/>
        </authorList>
    </citation>
    <scope>NUCLEOTIDE SEQUENCE [LARGE SCALE GENOMIC DNA]</scope>
    <source>
        <strain evidence="2">EP-1</strain>
        <tissue evidence="2">Whole</tissue>
    </source>
</reference>
<proteinExistence type="predicted"/>
<gene>
    <name evidence="2" type="ORF">SK128_006891</name>
</gene>
<protein>
    <submittedName>
        <fullName evidence="2">Uncharacterized protein</fullName>
    </submittedName>
</protein>
<evidence type="ECO:0000313" key="3">
    <source>
        <dbReference type="Proteomes" id="UP001381693"/>
    </source>
</evidence>
<organism evidence="2 3">
    <name type="scientific">Halocaridina rubra</name>
    <name type="common">Hawaiian red shrimp</name>
    <dbReference type="NCBI Taxonomy" id="373956"/>
    <lineage>
        <taxon>Eukaryota</taxon>
        <taxon>Metazoa</taxon>
        <taxon>Ecdysozoa</taxon>
        <taxon>Arthropoda</taxon>
        <taxon>Crustacea</taxon>
        <taxon>Multicrustacea</taxon>
        <taxon>Malacostraca</taxon>
        <taxon>Eumalacostraca</taxon>
        <taxon>Eucarida</taxon>
        <taxon>Decapoda</taxon>
        <taxon>Pleocyemata</taxon>
        <taxon>Caridea</taxon>
        <taxon>Atyoidea</taxon>
        <taxon>Atyidae</taxon>
        <taxon>Halocaridina</taxon>
    </lineage>
</organism>
<dbReference type="EMBL" id="JAXCGZ010023066">
    <property type="protein sequence ID" value="KAK7017902.1"/>
    <property type="molecule type" value="Genomic_DNA"/>
</dbReference>
<feature type="transmembrane region" description="Helical" evidence="1">
    <location>
        <begin position="165"/>
        <end position="182"/>
    </location>
</feature>
<evidence type="ECO:0000256" key="1">
    <source>
        <dbReference type="SAM" id="Phobius"/>
    </source>
</evidence>
<keyword evidence="1" id="KW-0812">Transmembrane</keyword>
<keyword evidence="1" id="KW-0472">Membrane</keyword>
<feature type="non-terminal residue" evidence="2">
    <location>
        <position position="294"/>
    </location>
</feature>
<dbReference type="AlphaFoldDB" id="A0AAN8WJ10"/>
<dbReference type="Proteomes" id="UP001381693">
    <property type="component" value="Unassembled WGS sequence"/>
</dbReference>
<feature type="transmembrane region" description="Helical" evidence="1">
    <location>
        <begin position="6"/>
        <end position="27"/>
    </location>
</feature>
<comment type="caution">
    <text evidence="2">The sequence shown here is derived from an EMBL/GenBank/DDBJ whole genome shotgun (WGS) entry which is preliminary data.</text>
</comment>
<name>A0AAN8WJ10_HALRR</name>
<sequence length="294" mass="34431">MICNLIQFSIYLFTSILASFLFGYVFWNDEAKIFNQQNENLSKWFEDVRIKVEAAENNSLLKKLRKIPLVRSRLPKPPSIPMEIPDIVQGNILENFLRRLHPSFVTFQQAKAVNAIQRGNAQCISEELHRYRSSFLRIPILGTKLDVQFPELEEPATYNFNWSKLALCYIGLPMILLFWLSMKAPEEPQSEEEKGEIIFREKVKRARAEPKVDATLNCIDKLRCYVKSNPVMMEIVAYFKALFVESITPSIVDEFYEEAMNLLNENIPGFSYVQMFYIDPWYKDFKMEVFEKGC</sequence>
<evidence type="ECO:0000313" key="2">
    <source>
        <dbReference type="EMBL" id="KAK7017902.1"/>
    </source>
</evidence>
<accession>A0AAN8WJ10</accession>